<evidence type="ECO:0000256" key="3">
    <source>
        <dbReference type="ARBA" id="ARBA00022452"/>
    </source>
</evidence>
<dbReference type="Proteomes" id="UP000192907">
    <property type="component" value="Unassembled WGS sequence"/>
</dbReference>
<keyword evidence="9 10" id="KW-0998">Cell outer membrane</keyword>
<dbReference type="InterPro" id="IPR037066">
    <property type="entry name" value="Plug_dom_sf"/>
</dbReference>
<evidence type="ECO:0000256" key="7">
    <source>
        <dbReference type="ARBA" id="ARBA00023136"/>
    </source>
</evidence>
<accession>A0A1Y6BCH8</accession>
<sequence length="704" mass="78827">MELSKHTLTSGAKLKLSVRLIVLFLMVLGAGNASSQDDDYLDLDLEDLLDIEIIELVTKKVEPLMDSSLPVSVLQRKDIIASGATSIPEALRLMPGVIVREQSSGVYDVHIHGYDDVSTNKLLPFPNSTIMLVMIDYRVVYNYFSGGVFWETLPIEIHDVERIELIRGPSSALYGPNAVTGVLNIVTRSVTHGSMTQSAYVNGNGAENYVGGAALSYPISKNTSLRLSVNHSQRERPDAKYYDWTAGEYRDFDRLTSTLSQPDIENLDDPAYRISNPDERYPDPETSLKKGGVNLELHHKFSSQSYLKVTGSSQKSLSQKVAVNSFSTPLTSFESDTSHLDLRLKLEDLSVQISTIQGEQESLGFSEWSYKMQVLDALVDYTSQVAGILIRPELSIRQASYDGDFIDGKQTLSTTALAVFAEKPLFKDRLRLLGAARIDQYDKPNTQYGSYQLSARYKVNLDHIFHTSVSRANRAPFMVDNFLSYKISTDAADIFYLGNDELELMTTDSFSLGYRGRFSRSLLLDLNLFSSSIYKLSDLEYLSSETVDDKAQITWKYDNINRNAKQIGTTLSLKTSPLDILQFNPYLTFQQTSYYDKEDEDESFTESTPELYGGFTLELRPVEKVAINLHGYHLGEQTFRNYNETETDVISAVTILNAKVSYQVTSLVDIFLNGRNLTASDESQYGYADSLSATYFIGINSPAL</sequence>
<dbReference type="RefSeq" id="WP_132315907.1">
    <property type="nucleotide sequence ID" value="NZ_FWZT01000003.1"/>
</dbReference>
<keyword evidence="15" id="KW-1185">Reference proteome</keyword>
<evidence type="ECO:0000259" key="12">
    <source>
        <dbReference type="Pfam" id="PF00593"/>
    </source>
</evidence>
<dbReference type="PROSITE" id="PS52016">
    <property type="entry name" value="TONB_DEPENDENT_REC_3"/>
    <property type="match status" value="1"/>
</dbReference>
<dbReference type="STRING" id="1513793.SAMN06296036_103256"/>
<dbReference type="OrthoDB" id="5287448at2"/>
<reference evidence="15" key="1">
    <citation type="submission" date="2017-04" db="EMBL/GenBank/DDBJ databases">
        <authorList>
            <person name="Varghese N."/>
            <person name="Submissions S."/>
        </authorList>
    </citation>
    <scope>NUCLEOTIDE SEQUENCE [LARGE SCALE GENOMIC DNA]</scope>
    <source>
        <strain evidence="15">RKEM611</strain>
    </source>
</reference>
<dbReference type="PANTHER" id="PTHR30069">
    <property type="entry name" value="TONB-DEPENDENT OUTER MEMBRANE RECEPTOR"/>
    <property type="match status" value="1"/>
</dbReference>
<keyword evidence="5" id="KW-0732">Signal</keyword>
<dbReference type="Pfam" id="PF00593">
    <property type="entry name" value="TonB_dep_Rec_b-barrel"/>
    <property type="match status" value="1"/>
</dbReference>
<evidence type="ECO:0000256" key="5">
    <source>
        <dbReference type="ARBA" id="ARBA00022729"/>
    </source>
</evidence>
<dbReference type="InterPro" id="IPR039426">
    <property type="entry name" value="TonB-dep_rcpt-like"/>
</dbReference>
<name>A0A1Y6BCH8_9BACT</name>
<evidence type="ECO:0000256" key="11">
    <source>
        <dbReference type="RuleBase" id="RU003357"/>
    </source>
</evidence>
<dbReference type="PANTHER" id="PTHR30069:SF29">
    <property type="entry name" value="HEMOGLOBIN AND HEMOGLOBIN-HAPTOGLOBIN-BINDING PROTEIN 1-RELATED"/>
    <property type="match status" value="1"/>
</dbReference>
<dbReference type="InterPro" id="IPR000531">
    <property type="entry name" value="Beta-barrel_TonB"/>
</dbReference>
<evidence type="ECO:0000256" key="8">
    <source>
        <dbReference type="ARBA" id="ARBA00023170"/>
    </source>
</evidence>
<evidence type="ECO:0000256" key="10">
    <source>
        <dbReference type="PROSITE-ProRule" id="PRU01360"/>
    </source>
</evidence>
<dbReference type="InterPro" id="IPR012910">
    <property type="entry name" value="Plug_dom"/>
</dbReference>
<dbReference type="GO" id="GO:0009279">
    <property type="term" value="C:cell outer membrane"/>
    <property type="evidence" value="ECO:0007669"/>
    <property type="project" value="UniProtKB-SubCell"/>
</dbReference>
<comment type="subcellular location">
    <subcellularLocation>
        <location evidence="1 10">Cell outer membrane</location>
        <topology evidence="1 10">Multi-pass membrane protein</topology>
    </subcellularLocation>
</comment>
<dbReference type="GO" id="GO:0015344">
    <property type="term" value="F:siderophore uptake transmembrane transporter activity"/>
    <property type="evidence" value="ECO:0007669"/>
    <property type="project" value="TreeGrafter"/>
</dbReference>
<dbReference type="EMBL" id="FWZT01000003">
    <property type="protein sequence ID" value="SMF02346.1"/>
    <property type="molecule type" value="Genomic_DNA"/>
</dbReference>
<dbReference type="InterPro" id="IPR036942">
    <property type="entry name" value="Beta-barrel_TonB_sf"/>
</dbReference>
<evidence type="ECO:0000259" key="13">
    <source>
        <dbReference type="Pfam" id="PF07715"/>
    </source>
</evidence>
<dbReference type="AlphaFoldDB" id="A0A1Y6BCH8"/>
<keyword evidence="6 11" id="KW-0798">TonB box</keyword>
<keyword evidence="8" id="KW-0675">Receptor</keyword>
<evidence type="ECO:0000256" key="4">
    <source>
        <dbReference type="ARBA" id="ARBA00022692"/>
    </source>
</evidence>
<evidence type="ECO:0000256" key="1">
    <source>
        <dbReference type="ARBA" id="ARBA00004571"/>
    </source>
</evidence>
<comment type="similarity">
    <text evidence="10 11">Belongs to the TonB-dependent receptor family.</text>
</comment>
<gene>
    <name evidence="14" type="ORF">SAMN06296036_103256</name>
</gene>
<dbReference type="GO" id="GO:0044718">
    <property type="term" value="P:siderophore transmembrane transport"/>
    <property type="evidence" value="ECO:0007669"/>
    <property type="project" value="TreeGrafter"/>
</dbReference>
<organism evidence="14 15">
    <name type="scientific">Pseudobacteriovorax antillogorgiicola</name>
    <dbReference type="NCBI Taxonomy" id="1513793"/>
    <lineage>
        <taxon>Bacteria</taxon>
        <taxon>Pseudomonadati</taxon>
        <taxon>Bdellovibrionota</taxon>
        <taxon>Oligoflexia</taxon>
        <taxon>Oligoflexales</taxon>
        <taxon>Pseudobacteriovoracaceae</taxon>
        <taxon>Pseudobacteriovorax</taxon>
    </lineage>
</organism>
<evidence type="ECO:0000256" key="2">
    <source>
        <dbReference type="ARBA" id="ARBA00022448"/>
    </source>
</evidence>
<dbReference type="Gene3D" id="2.170.130.10">
    <property type="entry name" value="TonB-dependent receptor, plug domain"/>
    <property type="match status" value="1"/>
</dbReference>
<keyword evidence="2 10" id="KW-0813">Transport</keyword>
<protein>
    <submittedName>
        <fullName evidence="14">Iron complex outermembrane recepter protein</fullName>
    </submittedName>
</protein>
<keyword evidence="4 10" id="KW-0812">Transmembrane</keyword>
<dbReference type="Gene3D" id="2.40.170.20">
    <property type="entry name" value="TonB-dependent receptor, beta-barrel domain"/>
    <property type="match status" value="1"/>
</dbReference>
<feature type="domain" description="TonB-dependent receptor plug" evidence="13">
    <location>
        <begin position="64"/>
        <end position="182"/>
    </location>
</feature>
<dbReference type="Pfam" id="PF07715">
    <property type="entry name" value="Plug"/>
    <property type="match status" value="1"/>
</dbReference>
<dbReference type="SUPFAM" id="SSF56935">
    <property type="entry name" value="Porins"/>
    <property type="match status" value="1"/>
</dbReference>
<evidence type="ECO:0000256" key="6">
    <source>
        <dbReference type="ARBA" id="ARBA00023077"/>
    </source>
</evidence>
<evidence type="ECO:0000313" key="15">
    <source>
        <dbReference type="Proteomes" id="UP000192907"/>
    </source>
</evidence>
<evidence type="ECO:0000256" key="9">
    <source>
        <dbReference type="ARBA" id="ARBA00023237"/>
    </source>
</evidence>
<keyword evidence="7 10" id="KW-0472">Membrane</keyword>
<proteinExistence type="inferred from homology"/>
<evidence type="ECO:0000313" key="14">
    <source>
        <dbReference type="EMBL" id="SMF02346.1"/>
    </source>
</evidence>
<feature type="domain" description="TonB-dependent receptor-like beta-barrel" evidence="12">
    <location>
        <begin position="231"/>
        <end position="677"/>
    </location>
</feature>
<keyword evidence="3 10" id="KW-1134">Transmembrane beta strand</keyword>